<reference evidence="2" key="1">
    <citation type="submission" date="2022-11" db="UniProtKB">
        <authorList>
            <consortium name="WormBaseParasite"/>
        </authorList>
    </citation>
    <scope>IDENTIFICATION</scope>
</reference>
<dbReference type="Proteomes" id="UP000887579">
    <property type="component" value="Unplaced"/>
</dbReference>
<dbReference type="WBParaSite" id="ES5_v2.g744.t1">
    <property type="protein sequence ID" value="ES5_v2.g744.t1"/>
    <property type="gene ID" value="ES5_v2.g744"/>
</dbReference>
<sequence length="523" mass="58120">MNLTTASLFTILLLIASVAADLPSCSRARCSHCEADLIARLCPQACSTCPRTTLSTTFIAPPKASSIGSKPVVHGQANLNTNTHGELHPLPQAPGPQAQPNSQPQPIYQQQQQPQQPAVNQFQQPYYPQQPFQGFQQQPQQPTYQPQQQQQQQFQGFQQPQQQQYQPQQPQQPQQQQQFGQTPFFNPFQPFLHQSYQAQTPYNPFTFPTFAPVTFAPVTTLPVTVTPTPPRAAPQPQQPLPIPQSPQLPTYQQQQQVAQPQQPQQPQQAYRVDNGNSQKATYYQHRPQGQVQQSKPKQIYNNQQPLSKQPQHVVQPQPQPIQKPYQPQPQQQSFIPPPPAPQVIVQTPQPYVIPQVVPQQVTPAPQPPVYPVPQPAIATSIDAASISAVGASTSDKTCPRPNFEPCISKELANDRFRNCCQRLGEGCASICSYDQTLANVQIAVLTGRCPLSKVADMMVCASGYEDASACCQAYNVFEPGFEQCRPYCNPAAGLPNDGMLAEKYRCLGKMNQIQRCFYVSQRP</sequence>
<evidence type="ECO:0000313" key="2">
    <source>
        <dbReference type="WBParaSite" id="ES5_v2.g744.t1"/>
    </source>
</evidence>
<evidence type="ECO:0000313" key="1">
    <source>
        <dbReference type="Proteomes" id="UP000887579"/>
    </source>
</evidence>
<accession>A0AC34GS69</accession>
<protein>
    <submittedName>
        <fullName evidence="2">Uncharacterized protein</fullName>
    </submittedName>
</protein>
<proteinExistence type="predicted"/>
<organism evidence="1 2">
    <name type="scientific">Panagrolaimus sp. ES5</name>
    <dbReference type="NCBI Taxonomy" id="591445"/>
    <lineage>
        <taxon>Eukaryota</taxon>
        <taxon>Metazoa</taxon>
        <taxon>Ecdysozoa</taxon>
        <taxon>Nematoda</taxon>
        <taxon>Chromadorea</taxon>
        <taxon>Rhabditida</taxon>
        <taxon>Tylenchina</taxon>
        <taxon>Panagrolaimomorpha</taxon>
        <taxon>Panagrolaimoidea</taxon>
        <taxon>Panagrolaimidae</taxon>
        <taxon>Panagrolaimus</taxon>
    </lineage>
</organism>
<name>A0AC34GS69_9BILA</name>